<proteinExistence type="predicted"/>
<organism evidence="2 3">
    <name type="scientific">Ephemerocybe angulata</name>
    <dbReference type="NCBI Taxonomy" id="980116"/>
    <lineage>
        <taxon>Eukaryota</taxon>
        <taxon>Fungi</taxon>
        <taxon>Dikarya</taxon>
        <taxon>Basidiomycota</taxon>
        <taxon>Agaricomycotina</taxon>
        <taxon>Agaricomycetes</taxon>
        <taxon>Agaricomycetidae</taxon>
        <taxon>Agaricales</taxon>
        <taxon>Agaricineae</taxon>
        <taxon>Psathyrellaceae</taxon>
        <taxon>Ephemerocybe</taxon>
    </lineage>
</organism>
<protein>
    <submittedName>
        <fullName evidence="2">Uncharacterized protein</fullName>
    </submittedName>
</protein>
<evidence type="ECO:0000256" key="1">
    <source>
        <dbReference type="SAM" id="MobiDB-lite"/>
    </source>
</evidence>
<dbReference type="EMBL" id="JAACJK010000112">
    <property type="protein sequence ID" value="KAF5331947.1"/>
    <property type="molecule type" value="Genomic_DNA"/>
</dbReference>
<reference evidence="2 3" key="1">
    <citation type="journal article" date="2020" name="ISME J.">
        <title>Uncovering the hidden diversity of litter-decomposition mechanisms in mushroom-forming fungi.</title>
        <authorList>
            <person name="Floudas D."/>
            <person name="Bentzer J."/>
            <person name="Ahren D."/>
            <person name="Johansson T."/>
            <person name="Persson P."/>
            <person name="Tunlid A."/>
        </authorList>
    </citation>
    <scope>NUCLEOTIDE SEQUENCE [LARGE SCALE GENOMIC DNA]</scope>
    <source>
        <strain evidence="2 3">CBS 175.51</strain>
    </source>
</reference>
<evidence type="ECO:0000313" key="2">
    <source>
        <dbReference type="EMBL" id="KAF5331947.1"/>
    </source>
</evidence>
<dbReference type="Proteomes" id="UP000541558">
    <property type="component" value="Unassembled WGS sequence"/>
</dbReference>
<name>A0A8H5FCW6_9AGAR</name>
<keyword evidence="3" id="KW-1185">Reference proteome</keyword>
<feature type="region of interest" description="Disordered" evidence="1">
    <location>
        <begin position="129"/>
        <end position="163"/>
    </location>
</feature>
<accession>A0A8H5FCW6</accession>
<feature type="region of interest" description="Disordered" evidence="1">
    <location>
        <begin position="1"/>
        <end position="56"/>
    </location>
</feature>
<sequence>MPETSTETHSRKRRRSPEPLDTVPSKSPRLLLTDSTGVTREGPPQTVAELGDEKIPQGRLGDQKAIAALVRLLESRDEGIQTLSRRLEEDRLLQEVTAATVQNLVRRVEKMGNRLEAVEKELKLGKDGWREDDLESTPRISSGPSLGHKTPRMRHSWPGPDQHSPLIPHDLGIVPFDATYYEQRIAPSKQAMMR</sequence>
<dbReference type="AlphaFoldDB" id="A0A8H5FCW6"/>
<evidence type="ECO:0000313" key="3">
    <source>
        <dbReference type="Proteomes" id="UP000541558"/>
    </source>
</evidence>
<gene>
    <name evidence="2" type="ORF">D9611_008972</name>
</gene>
<comment type="caution">
    <text evidence="2">The sequence shown here is derived from an EMBL/GenBank/DDBJ whole genome shotgun (WGS) entry which is preliminary data.</text>
</comment>